<reference evidence="3 4" key="1">
    <citation type="submission" date="2019-07" db="EMBL/GenBank/DDBJ databases">
        <title>Whole genome shotgun sequence of Agrococcus baldri NBRC 103055.</title>
        <authorList>
            <person name="Hosoyama A."/>
            <person name="Uohara A."/>
            <person name="Ohji S."/>
            <person name="Ichikawa N."/>
        </authorList>
    </citation>
    <scope>NUCLEOTIDE SEQUENCE [LARGE SCALE GENOMIC DNA]</scope>
    <source>
        <strain evidence="3 4">NBRC 103055</strain>
    </source>
</reference>
<comment type="caution">
    <text evidence="3">The sequence shown here is derived from an EMBL/GenBank/DDBJ whole genome shotgun (WGS) entry which is preliminary data.</text>
</comment>
<dbReference type="AlphaFoldDB" id="A0AA87USK7"/>
<dbReference type="Proteomes" id="UP000321749">
    <property type="component" value="Unassembled WGS sequence"/>
</dbReference>
<organism evidence="3 4">
    <name type="scientific">Agrococcus baldri</name>
    <dbReference type="NCBI Taxonomy" id="153730"/>
    <lineage>
        <taxon>Bacteria</taxon>
        <taxon>Bacillati</taxon>
        <taxon>Actinomycetota</taxon>
        <taxon>Actinomycetes</taxon>
        <taxon>Micrococcales</taxon>
        <taxon>Microbacteriaceae</taxon>
        <taxon>Agrococcus</taxon>
    </lineage>
</organism>
<dbReference type="RefSeq" id="WP_146795670.1">
    <property type="nucleotide sequence ID" value="NZ_BJUU01000016.1"/>
</dbReference>
<name>A0AA87USK7_9MICO</name>
<sequence length="322" mass="34314">MTRTLGSSGIEVSPIGLGCNNFGRRGTRTEDQAGTDAVVHAAIDEGITLFDTADMYGQPPTTSETLMGVALAKAGSAARDRIVLATKWGHQGVALEGAEEWGPKGARRYIRNAVEASLRRLQTDRIDLYQLHTPDPATPIEVTVRALDELVAEGKIRAYGHSNLTPDQIGAAAEVESPNGFVTAQDEYSLVARDVEKEVLPAVLETGLGFLPYFPLANGLLSGKYSRGAGGRGTGPADARLTALKPDLLEQADWTRVDEYERIVREVGTTMLDATFQWLLAQPAVTSVIAGATKPEQVAQNAAAGRGELDAATVERISEVFA</sequence>
<dbReference type="GO" id="GO:0005829">
    <property type="term" value="C:cytosol"/>
    <property type="evidence" value="ECO:0007669"/>
    <property type="project" value="TreeGrafter"/>
</dbReference>
<gene>
    <name evidence="3" type="ORF">ABA31_23040</name>
</gene>
<dbReference type="Pfam" id="PF00248">
    <property type="entry name" value="Aldo_ket_red"/>
    <property type="match status" value="1"/>
</dbReference>
<dbReference type="EMBL" id="BJUU01000016">
    <property type="protein sequence ID" value="GEK80953.1"/>
    <property type="molecule type" value="Genomic_DNA"/>
</dbReference>
<keyword evidence="1" id="KW-0560">Oxidoreductase</keyword>
<evidence type="ECO:0000313" key="4">
    <source>
        <dbReference type="Proteomes" id="UP000321749"/>
    </source>
</evidence>
<keyword evidence="4" id="KW-1185">Reference proteome</keyword>
<feature type="domain" description="NADP-dependent oxidoreductase" evidence="2">
    <location>
        <begin position="14"/>
        <end position="320"/>
    </location>
</feature>
<dbReference type="PANTHER" id="PTHR43364">
    <property type="entry name" value="NADH-SPECIFIC METHYLGLYOXAL REDUCTASE-RELATED"/>
    <property type="match status" value="1"/>
</dbReference>
<dbReference type="SUPFAM" id="SSF51430">
    <property type="entry name" value="NAD(P)-linked oxidoreductase"/>
    <property type="match status" value="1"/>
</dbReference>
<dbReference type="InterPro" id="IPR036812">
    <property type="entry name" value="NAD(P)_OxRdtase_dom_sf"/>
</dbReference>
<accession>A0AA87USK7</accession>
<evidence type="ECO:0000256" key="1">
    <source>
        <dbReference type="ARBA" id="ARBA00023002"/>
    </source>
</evidence>
<dbReference type="InterPro" id="IPR050523">
    <property type="entry name" value="AKR_Detox_Biosynth"/>
</dbReference>
<proteinExistence type="predicted"/>
<dbReference type="InterPro" id="IPR023210">
    <property type="entry name" value="NADP_OxRdtase_dom"/>
</dbReference>
<evidence type="ECO:0000313" key="3">
    <source>
        <dbReference type="EMBL" id="GEK80953.1"/>
    </source>
</evidence>
<dbReference type="PANTHER" id="PTHR43364:SF4">
    <property type="entry name" value="NAD(P)-LINKED OXIDOREDUCTASE SUPERFAMILY PROTEIN"/>
    <property type="match status" value="1"/>
</dbReference>
<evidence type="ECO:0000259" key="2">
    <source>
        <dbReference type="Pfam" id="PF00248"/>
    </source>
</evidence>
<protein>
    <submittedName>
        <fullName evidence="3">Oxidoreductase</fullName>
    </submittedName>
</protein>
<dbReference type="Gene3D" id="3.20.20.100">
    <property type="entry name" value="NADP-dependent oxidoreductase domain"/>
    <property type="match status" value="1"/>
</dbReference>
<dbReference type="GO" id="GO:0016491">
    <property type="term" value="F:oxidoreductase activity"/>
    <property type="evidence" value="ECO:0007669"/>
    <property type="project" value="UniProtKB-KW"/>
</dbReference>